<evidence type="ECO:0000256" key="2">
    <source>
        <dbReference type="ARBA" id="ARBA00022771"/>
    </source>
</evidence>
<dbReference type="InterPro" id="IPR000626">
    <property type="entry name" value="Ubiquitin-like_dom"/>
</dbReference>
<dbReference type="SMART" id="SM00154">
    <property type="entry name" value="ZnF_AN1"/>
    <property type="match status" value="1"/>
</dbReference>
<evidence type="ECO:0000313" key="8">
    <source>
        <dbReference type="Proteomes" id="UP001360560"/>
    </source>
</evidence>
<dbReference type="RefSeq" id="XP_064853275.1">
    <property type="nucleotide sequence ID" value="XM_064997203.1"/>
</dbReference>
<dbReference type="GO" id="GO:0008270">
    <property type="term" value="F:zinc ion binding"/>
    <property type="evidence" value="ECO:0007669"/>
    <property type="project" value="UniProtKB-KW"/>
</dbReference>
<dbReference type="Gene3D" id="4.10.1110.10">
    <property type="entry name" value="AN1-like Zinc finger"/>
    <property type="match status" value="1"/>
</dbReference>
<dbReference type="PROSITE" id="PS50053">
    <property type="entry name" value="UBIQUITIN_2"/>
    <property type="match status" value="1"/>
</dbReference>
<organism evidence="7 8">
    <name type="scientific">Saccharomycopsis crataegensis</name>
    <dbReference type="NCBI Taxonomy" id="43959"/>
    <lineage>
        <taxon>Eukaryota</taxon>
        <taxon>Fungi</taxon>
        <taxon>Dikarya</taxon>
        <taxon>Ascomycota</taxon>
        <taxon>Saccharomycotina</taxon>
        <taxon>Saccharomycetes</taxon>
        <taxon>Saccharomycopsidaceae</taxon>
        <taxon>Saccharomycopsis</taxon>
    </lineage>
</organism>
<keyword evidence="3" id="KW-0862">Zinc</keyword>
<dbReference type="Pfam" id="PF01428">
    <property type="entry name" value="zf-AN1"/>
    <property type="match status" value="1"/>
</dbReference>
<protein>
    <submittedName>
        <fullName evidence="7">Tmc1 protein</fullName>
    </submittedName>
</protein>
<dbReference type="EMBL" id="BTFZ01000011">
    <property type="protein sequence ID" value="GMM36279.1"/>
    <property type="molecule type" value="Genomic_DNA"/>
</dbReference>
<reference evidence="7 8" key="1">
    <citation type="journal article" date="2023" name="Elife">
        <title>Identification of key yeast species and microbe-microbe interactions impacting larval growth of Drosophila in the wild.</title>
        <authorList>
            <person name="Mure A."/>
            <person name="Sugiura Y."/>
            <person name="Maeda R."/>
            <person name="Honda K."/>
            <person name="Sakurai N."/>
            <person name="Takahashi Y."/>
            <person name="Watada M."/>
            <person name="Katoh T."/>
            <person name="Gotoh A."/>
            <person name="Gotoh Y."/>
            <person name="Taniguchi I."/>
            <person name="Nakamura K."/>
            <person name="Hayashi T."/>
            <person name="Katayama T."/>
            <person name="Uemura T."/>
            <person name="Hattori Y."/>
        </authorList>
    </citation>
    <scope>NUCLEOTIDE SEQUENCE [LARGE SCALE GENOMIC DNA]</scope>
    <source>
        <strain evidence="7 8">SC-9</strain>
    </source>
</reference>
<evidence type="ECO:0000256" key="4">
    <source>
        <dbReference type="PROSITE-ProRule" id="PRU00449"/>
    </source>
</evidence>
<dbReference type="AlphaFoldDB" id="A0AAV5QNG2"/>
<dbReference type="SUPFAM" id="SSF118310">
    <property type="entry name" value="AN1-like Zinc finger"/>
    <property type="match status" value="1"/>
</dbReference>
<accession>A0AAV5QNG2</accession>
<keyword evidence="1" id="KW-0479">Metal-binding</keyword>
<sequence length="219" mass="23907">MKVAIKTTSGESYQITIPDRSTIKDLKLLAIVASKSLKSTDLNVYNLYFKGIKLDLLETVSYYSIKDNDLIIIGSKVPEENVNTMEAAARSLSLVHDESLNSVSSPDAQDALDDVSKKDDIASVCIPQVASPKSPRSKSPVSQPTIAKKKKNSKKCNFANCNNASLRIIGNCSDCNGKFCAKHRLLENHLCSGLSNCKKAAFTRNANKLHQEQTISSKV</sequence>
<comment type="caution">
    <text evidence="7">The sequence shown here is derived from an EMBL/GenBank/DDBJ whole genome shotgun (WGS) entry which is preliminary data.</text>
</comment>
<dbReference type="Gene3D" id="3.10.20.90">
    <property type="entry name" value="Phosphatidylinositol 3-kinase Catalytic Subunit, Chain A, domain 1"/>
    <property type="match status" value="1"/>
</dbReference>
<evidence type="ECO:0000259" key="6">
    <source>
        <dbReference type="PROSITE" id="PS51039"/>
    </source>
</evidence>
<feature type="domain" description="Ubiquitin-like" evidence="5">
    <location>
        <begin position="1"/>
        <end position="73"/>
    </location>
</feature>
<evidence type="ECO:0000259" key="5">
    <source>
        <dbReference type="PROSITE" id="PS50053"/>
    </source>
</evidence>
<proteinExistence type="predicted"/>
<gene>
    <name evidence="7" type="ORF">DASC09_036040</name>
</gene>
<dbReference type="InterPro" id="IPR029071">
    <property type="entry name" value="Ubiquitin-like_domsf"/>
</dbReference>
<dbReference type="InterPro" id="IPR035896">
    <property type="entry name" value="AN1-like_Znf"/>
</dbReference>
<evidence type="ECO:0000256" key="3">
    <source>
        <dbReference type="ARBA" id="ARBA00022833"/>
    </source>
</evidence>
<dbReference type="SUPFAM" id="SSF54236">
    <property type="entry name" value="Ubiquitin-like"/>
    <property type="match status" value="1"/>
</dbReference>
<name>A0AAV5QNG2_9ASCO</name>
<dbReference type="Proteomes" id="UP001360560">
    <property type="component" value="Unassembled WGS sequence"/>
</dbReference>
<evidence type="ECO:0000256" key="1">
    <source>
        <dbReference type="ARBA" id="ARBA00022723"/>
    </source>
</evidence>
<evidence type="ECO:0000313" key="7">
    <source>
        <dbReference type="EMBL" id="GMM36279.1"/>
    </source>
</evidence>
<keyword evidence="2 4" id="KW-0863">Zinc-finger</keyword>
<dbReference type="InterPro" id="IPR000058">
    <property type="entry name" value="Znf_AN1"/>
</dbReference>
<keyword evidence="8" id="KW-1185">Reference proteome</keyword>
<dbReference type="GeneID" id="90074254"/>
<dbReference type="CDD" id="cd17039">
    <property type="entry name" value="Ubl_ubiquitin_like"/>
    <property type="match status" value="1"/>
</dbReference>
<dbReference type="PROSITE" id="PS51039">
    <property type="entry name" value="ZF_AN1"/>
    <property type="match status" value="1"/>
</dbReference>
<feature type="domain" description="AN1-type" evidence="6">
    <location>
        <begin position="150"/>
        <end position="199"/>
    </location>
</feature>